<keyword evidence="1" id="KW-0175">Coiled coil</keyword>
<proteinExistence type="predicted"/>
<evidence type="ECO:0000313" key="2">
    <source>
        <dbReference type="EMBL" id="OAE22132.1"/>
    </source>
</evidence>
<evidence type="ECO:0000256" key="1">
    <source>
        <dbReference type="SAM" id="Coils"/>
    </source>
</evidence>
<feature type="coiled-coil region" evidence="1">
    <location>
        <begin position="58"/>
        <end position="85"/>
    </location>
</feature>
<dbReference type="AlphaFoldDB" id="A0A176VPA0"/>
<evidence type="ECO:0000313" key="3">
    <source>
        <dbReference type="Proteomes" id="UP000077202"/>
    </source>
</evidence>
<dbReference type="EMBL" id="LVLJ01003272">
    <property type="protein sequence ID" value="OAE22132.1"/>
    <property type="molecule type" value="Genomic_DNA"/>
</dbReference>
<keyword evidence="3" id="KW-1185">Reference proteome</keyword>
<dbReference type="Proteomes" id="UP000077202">
    <property type="component" value="Unassembled WGS sequence"/>
</dbReference>
<name>A0A176VPA0_MARPO</name>
<comment type="caution">
    <text evidence="2">The sequence shown here is derived from an EMBL/GenBank/DDBJ whole genome shotgun (WGS) entry which is preliminary data.</text>
</comment>
<accession>A0A176VPA0</accession>
<organism evidence="2 3">
    <name type="scientific">Marchantia polymorpha subsp. ruderalis</name>
    <dbReference type="NCBI Taxonomy" id="1480154"/>
    <lineage>
        <taxon>Eukaryota</taxon>
        <taxon>Viridiplantae</taxon>
        <taxon>Streptophyta</taxon>
        <taxon>Embryophyta</taxon>
        <taxon>Marchantiophyta</taxon>
        <taxon>Marchantiopsida</taxon>
        <taxon>Marchantiidae</taxon>
        <taxon>Marchantiales</taxon>
        <taxon>Marchantiaceae</taxon>
        <taxon>Marchantia</taxon>
    </lineage>
</organism>
<sequence length="560" mass="62882">MDDKMGHEQCVAFGKSLKRFGEILQTARSGSETAAIISEVLKIMRGFKVMGRAYADQLVKKVQEVRILQKEKQLLECKVEQLSSMVSGKPTVLKDTSNVDLSNAVRTEEQAKFQGKLKDGTVLVSLHFKCEEDLNKREVELAKLREAYTARTFESMELLSGLLRPSDAASLQPVKLQARHTIVVVSSRMDTVGVRLIQDKLTAMLEQSRDILHSARAYSSEDLQECRKEVLKLGLRLKNAESQAASKEKESLDEILKLKIDILNLKEETTEVRKGAGRLEEQLGKATVRNEQFVELLKKDSKHHDELRRQQKNLKGYLQLLASKYSSTCESENLQLELRSLECRGLDEDTTSYLKTILERGIKPARCSVETQTSFIPVSQSSISTQTWYSTATEGTQTNFIDDPSALQPYNTSAKGTQTALNQNPSALDLDLPAFQGDVDHDVFHDQWALNFGPVSNIEAKSPLYVREDVAVTEDLWHKVDQEKCLDQVGSKRPIEVIDLVSDSEDESENGQDAFQHKYRKLSQGLERLGNVLDINVPFCEPSSQAISMGKKQGTLTIEK</sequence>
<reference evidence="2" key="1">
    <citation type="submission" date="2016-03" db="EMBL/GenBank/DDBJ databases">
        <title>Mechanisms controlling the formation of the plant cell surface in tip-growing cells are functionally conserved among land plants.</title>
        <authorList>
            <person name="Honkanen S."/>
            <person name="Jones V.A."/>
            <person name="Morieri G."/>
            <person name="Champion C."/>
            <person name="Hetherington A.J."/>
            <person name="Kelly S."/>
            <person name="Saint-Marcoux D."/>
            <person name="Proust H."/>
            <person name="Prescott H."/>
            <person name="Dolan L."/>
        </authorList>
    </citation>
    <scope>NUCLEOTIDE SEQUENCE [LARGE SCALE GENOMIC DNA]</scope>
    <source>
        <tissue evidence="2">Whole gametophyte</tissue>
    </source>
</reference>
<feature type="coiled-coil region" evidence="1">
    <location>
        <begin position="223"/>
        <end position="250"/>
    </location>
</feature>
<gene>
    <name evidence="2" type="ORF">AXG93_1175s1420</name>
</gene>
<protein>
    <submittedName>
        <fullName evidence="2">Uncharacterized protein</fullName>
    </submittedName>
</protein>